<keyword evidence="3" id="KW-1185">Reference proteome</keyword>
<protein>
    <submittedName>
        <fullName evidence="2">Uncharacterized protein</fullName>
    </submittedName>
</protein>
<proteinExistence type="predicted"/>
<evidence type="ECO:0000313" key="2">
    <source>
        <dbReference type="EMBL" id="GIL53135.1"/>
    </source>
</evidence>
<reference evidence="2" key="1">
    <citation type="journal article" date="2021" name="Proc. Natl. Acad. Sci. U.S.A.">
        <title>Three genomes in the algal genus Volvox reveal the fate of a haploid sex-determining region after a transition to homothallism.</title>
        <authorList>
            <person name="Yamamoto K."/>
            <person name="Hamaji T."/>
            <person name="Kawai-Toyooka H."/>
            <person name="Matsuzaki R."/>
            <person name="Takahashi F."/>
            <person name="Nishimura Y."/>
            <person name="Kawachi M."/>
            <person name="Noguchi H."/>
            <person name="Minakuchi Y."/>
            <person name="Umen J.G."/>
            <person name="Toyoda A."/>
            <person name="Nozaki H."/>
        </authorList>
    </citation>
    <scope>NUCLEOTIDE SEQUENCE</scope>
    <source>
        <strain evidence="2">NIES-3780</strain>
    </source>
</reference>
<feature type="compositionally biased region" description="Basic and acidic residues" evidence="1">
    <location>
        <begin position="45"/>
        <end position="62"/>
    </location>
</feature>
<name>A0A8J4F0S5_9CHLO</name>
<sequence>MDESNNSSYCTLIPRGRESKNGLLSVDLHNRFPVSDRQVYRYEREREGFSRRRLPQEGETSHRGAAFSLRRDRPETPVALHRNVRQHRSPSRREMSPSSAARPVDLHERHARDAKCAEYLPGCALHGPSATHITSKCWLLNQLRTDQKLLAYQEGDYPTQYYSCVPGCHLHGRSSDHTTANCTSLETLHATHGRSYKTCYTQWDAADAQKAQGLSGPTAPPDAEPLLGKPLTQERANEEPPQQGAADPSAPKPTSGPDMQTSTAAEPYICPQGDRLTQPRSAMQLAITKGHGAQDDLRHYVASIGVDSRTPYIVVFQDTLNICVGWTEPQPWGDSGNVDNAAPGKLE</sequence>
<feature type="region of interest" description="Disordered" evidence="1">
    <location>
        <begin position="45"/>
        <end position="107"/>
    </location>
</feature>
<accession>A0A8J4F0S5</accession>
<dbReference type="EMBL" id="BNCO01000014">
    <property type="protein sequence ID" value="GIL53135.1"/>
    <property type="molecule type" value="Genomic_DNA"/>
</dbReference>
<gene>
    <name evidence="2" type="ORF">Vafri_8810</name>
</gene>
<evidence type="ECO:0000256" key="1">
    <source>
        <dbReference type="SAM" id="MobiDB-lite"/>
    </source>
</evidence>
<feature type="region of interest" description="Disordered" evidence="1">
    <location>
        <begin position="233"/>
        <end position="265"/>
    </location>
</feature>
<dbReference type="Proteomes" id="UP000747399">
    <property type="component" value="Unassembled WGS sequence"/>
</dbReference>
<comment type="caution">
    <text evidence="2">The sequence shown here is derived from an EMBL/GenBank/DDBJ whole genome shotgun (WGS) entry which is preliminary data.</text>
</comment>
<organism evidence="2 3">
    <name type="scientific">Volvox africanus</name>
    <dbReference type="NCBI Taxonomy" id="51714"/>
    <lineage>
        <taxon>Eukaryota</taxon>
        <taxon>Viridiplantae</taxon>
        <taxon>Chlorophyta</taxon>
        <taxon>core chlorophytes</taxon>
        <taxon>Chlorophyceae</taxon>
        <taxon>CS clade</taxon>
        <taxon>Chlamydomonadales</taxon>
        <taxon>Volvocaceae</taxon>
        <taxon>Volvox</taxon>
    </lineage>
</organism>
<dbReference type="AlphaFoldDB" id="A0A8J4F0S5"/>
<evidence type="ECO:0000313" key="3">
    <source>
        <dbReference type="Proteomes" id="UP000747399"/>
    </source>
</evidence>